<sequence>MIANPFKKFAAFVLAAGLCAGAAACGTTDETTSDSAQDAAKFDVSAIVKDDALAKMLPASVRDSGELTVGMELSYAPAEFLAEDGKTPTGYDVQLSQALGRLFGLETKIVSTTFDTIVPSVGSKFDLGITAMTITQERMDSVDFVSYYKAGSMWVVKKGNPEKVDTKDLCGDIIAVQTGTVQEEEANSIKEQCAADGNKAVEVQSMKQQTDAATNVVMGKADVFYADSPIGGYAISQTDGQLEQLGENAGTVLQGIAIKKGDTELAKAVQAAMQKLMDDGDYMKILKAWGVESGAIDKAQINPKELD</sequence>
<dbReference type="EMBL" id="JGYW01000002">
    <property type="protein sequence ID" value="KFI59570.1"/>
    <property type="molecule type" value="Genomic_DNA"/>
</dbReference>
<evidence type="ECO:0000256" key="1">
    <source>
        <dbReference type="ARBA" id="ARBA00022729"/>
    </source>
</evidence>
<dbReference type="STRING" id="561180.BIFGAL_03612"/>
<dbReference type="InterPro" id="IPR001638">
    <property type="entry name" value="Solute-binding_3/MltF_N"/>
</dbReference>
<dbReference type="PANTHER" id="PTHR35936:SF17">
    <property type="entry name" value="ARGININE-BINDING EXTRACELLULAR PROTEIN ARTP"/>
    <property type="match status" value="1"/>
</dbReference>
<dbReference type="CDD" id="cd01004">
    <property type="entry name" value="PBP2_MidA_like"/>
    <property type="match status" value="1"/>
</dbReference>
<dbReference type="Gene3D" id="3.40.190.10">
    <property type="entry name" value="Periplasmic binding protein-like II"/>
    <property type="match status" value="2"/>
</dbReference>
<organism evidence="4 6">
    <name type="scientific">Bifidobacterium gallicum DSM 20093 = LMG 11596</name>
    <dbReference type="NCBI Taxonomy" id="561180"/>
    <lineage>
        <taxon>Bacteria</taxon>
        <taxon>Bacillati</taxon>
        <taxon>Actinomycetota</taxon>
        <taxon>Actinomycetes</taxon>
        <taxon>Bifidobacteriales</taxon>
        <taxon>Bifidobacteriaceae</taxon>
        <taxon>Bifidobacterium</taxon>
    </lineage>
</organism>
<gene>
    <name evidence="5" type="ORF">BGLCM_0236</name>
    <name evidence="4" type="ORF">BIFGAL_03612</name>
</gene>
<protein>
    <submittedName>
        <fullName evidence="5">ABC transporter substrate-binding protein</fullName>
    </submittedName>
    <submittedName>
        <fullName evidence="4">ABC transporter, substrate-binding protein, family 3</fullName>
    </submittedName>
</protein>
<reference evidence="4 6" key="1">
    <citation type="submission" date="2009-11" db="EMBL/GenBank/DDBJ databases">
        <authorList>
            <person name="Weinstock G."/>
            <person name="Sodergren E."/>
            <person name="Clifton S."/>
            <person name="Fulton L."/>
            <person name="Fulton B."/>
            <person name="Courtney L."/>
            <person name="Fronick C."/>
            <person name="Harrison M."/>
            <person name="Strong C."/>
            <person name="Farmer C."/>
            <person name="Delahaunty K."/>
            <person name="Markovic C."/>
            <person name="Hall O."/>
            <person name="Minx P."/>
            <person name="Tomlinson C."/>
            <person name="Mitreva M."/>
            <person name="Nelson J."/>
            <person name="Hou S."/>
            <person name="Wollam A."/>
            <person name="Pepin K.H."/>
            <person name="Johnson M."/>
            <person name="Bhonagiri V."/>
            <person name="Nash W.E."/>
            <person name="Warren W."/>
            <person name="Chinwalla A."/>
            <person name="Mardis E.R."/>
            <person name="Wilson R.K."/>
        </authorList>
    </citation>
    <scope>NUCLEOTIDE SEQUENCE [LARGE SCALE GENOMIC DNA]</scope>
    <source>
        <strain evidence="4 6">DSM 20093</strain>
    </source>
</reference>
<keyword evidence="1 2" id="KW-0732">Signal</keyword>
<evidence type="ECO:0000259" key="3">
    <source>
        <dbReference type="SMART" id="SM00062"/>
    </source>
</evidence>
<feature type="chain" id="PRO_5044729454" evidence="2">
    <location>
        <begin position="25"/>
        <end position="307"/>
    </location>
</feature>
<reference evidence="5 7" key="2">
    <citation type="submission" date="2014-03" db="EMBL/GenBank/DDBJ databases">
        <title>Genomics of Bifidobacteria.</title>
        <authorList>
            <person name="Ventura M."/>
            <person name="Milani C."/>
            <person name="Lugli G.A."/>
        </authorList>
    </citation>
    <scope>NUCLEOTIDE SEQUENCE [LARGE SCALE GENOMIC DNA]</scope>
    <source>
        <strain evidence="5 7">LMG 11596</strain>
    </source>
</reference>
<accession>D1NUT5</accession>
<evidence type="ECO:0000313" key="4">
    <source>
        <dbReference type="EMBL" id="EFA22586.1"/>
    </source>
</evidence>
<dbReference type="AlphaFoldDB" id="D1NUT5"/>
<dbReference type="SUPFAM" id="SSF53850">
    <property type="entry name" value="Periplasmic binding protein-like II"/>
    <property type="match status" value="1"/>
</dbReference>
<feature type="domain" description="Solute-binding protein family 3/N-terminal" evidence="3">
    <location>
        <begin position="66"/>
        <end position="293"/>
    </location>
</feature>
<dbReference type="OrthoDB" id="4633994at2"/>
<feature type="signal peptide" evidence="2">
    <location>
        <begin position="1"/>
        <end position="24"/>
    </location>
</feature>
<evidence type="ECO:0000313" key="6">
    <source>
        <dbReference type="Proteomes" id="UP000003656"/>
    </source>
</evidence>
<dbReference type="Proteomes" id="UP000003656">
    <property type="component" value="Unassembled WGS sequence"/>
</dbReference>
<dbReference type="eggNOG" id="COG0834">
    <property type="taxonomic scope" value="Bacteria"/>
</dbReference>
<evidence type="ECO:0000256" key="2">
    <source>
        <dbReference type="SAM" id="SignalP"/>
    </source>
</evidence>
<keyword evidence="7" id="KW-1185">Reference proteome</keyword>
<dbReference type="Pfam" id="PF00497">
    <property type="entry name" value="SBP_bac_3"/>
    <property type="match status" value="1"/>
</dbReference>
<proteinExistence type="predicted"/>
<dbReference type="Proteomes" id="UP000029074">
    <property type="component" value="Unassembled WGS sequence"/>
</dbReference>
<dbReference type="PROSITE" id="PS51257">
    <property type="entry name" value="PROKAR_LIPOPROTEIN"/>
    <property type="match status" value="1"/>
</dbReference>
<evidence type="ECO:0000313" key="7">
    <source>
        <dbReference type="Proteomes" id="UP000029074"/>
    </source>
</evidence>
<name>D1NUT5_9BIFI</name>
<comment type="caution">
    <text evidence="4">The sequence shown here is derived from an EMBL/GenBank/DDBJ whole genome shotgun (WGS) entry which is preliminary data.</text>
</comment>
<dbReference type="EMBL" id="ABXB03000003">
    <property type="protein sequence ID" value="EFA22586.1"/>
    <property type="molecule type" value="Genomic_DNA"/>
</dbReference>
<dbReference type="RefSeq" id="WP_006295057.1">
    <property type="nucleotide sequence ID" value="NZ_ABXB03000003.1"/>
</dbReference>
<dbReference type="PANTHER" id="PTHR35936">
    <property type="entry name" value="MEMBRANE-BOUND LYTIC MUREIN TRANSGLYCOSYLASE F"/>
    <property type="match status" value="1"/>
</dbReference>
<dbReference type="SMART" id="SM00062">
    <property type="entry name" value="PBPb"/>
    <property type="match status" value="1"/>
</dbReference>
<evidence type="ECO:0000313" key="5">
    <source>
        <dbReference type="EMBL" id="KFI59570.1"/>
    </source>
</evidence>